<accession>A0A0C3HKP5</accession>
<name>A0A0C3HKP5_OIDMZ</name>
<gene>
    <name evidence="6" type="ORF">OIDMADRAFT_52740</name>
</gene>
<dbReference type="EMBL" id="KN832874">
    <property type="protein sequence ID" value="KIN02917.1"/>
    <property type="molecule type" value="Genomic_DNA"/>
</dbReference>
<evidence type="ECO:0000259" key="5">
    <source>
        <dbReference type="PROSITE" id="PS50217"/>
    </source>
</evidence>
<reference evidence="7" key="2">
    <citation type="submission" date="2015-01" db="EMBL/GenBank/DDBJ databases">
        <title>Evolutionary Origins and Diversification of the Mycorrhizal Mutualists.</title>
        <authorList>
            <consortium name="DOE Joint Genome Institute"/>
            <consortium name="Mycorrhizal Genomics Consortium"/>
            <person name="Kohler A."/>
            <person name="Kuo A."/>
            <person name="Nagy L.G."/>
            <person name="Floudas D."/>
            <person name="Copeland A."/>
            <person name="Barry K.W."/>
            <person name="Cichocki N."/>
            <person name="Veneault-Fourrey C."/>
            <person name="LaButti K."/>
            <person name="Lindquist E.A."/>
            <person name="Lipzen A."/>
            <person name="Lundell T."/>
            <person name="Morin E."/>
            <person name="Murat C."/>
            <person name="Riley R."/>
            <person name="Ohm R."/>
            <person name="Sun H."/>
            <person name="Tunlid A."/>
            <person name="Henrissat B."/>
            <person name="Grigoriev I.V."/>
            <person name="Hibbett D.S."/>
            <person name="Martin F."/>
        </authorList>
    </citation>
    <scope>NUCLEOTIDE SEQUENCE [LARGE SCALE GENOMIC DNA]</scope>
    <source>
        <strain evidence="7">Zn</strain>
    </source>
</reference>
<evidence type="ECO:0000256" key="3">
    <source>
        <dbReference type="SAM" id="Coils"/>
    </source>
</evidence>
<dbReference type="Gene3D" id="1.20.5.170">
    <property type="match status" value="1"/>
</dbReference>
<dbReference type="InterPro" id="IPR004827">
    <property type="entry name" value="bZIP"/>
</dbReference>
<dbReference type="HOGENOM" id="CLU_1008647_0_0_1"/>
<proteinExistence type="predicted"/>
<dbReference type="InterPro" id="IPR050936">
    <property type="entry name" value="AP-1-like"/>
</dbReference>
<dbReference type="InterPro" id="IPR046347">
    <property type="entry name" value="bZIP_sf"/>
</dbReference>
<evidence type="ECO:0000313" key="7">
    <source>
        <dbReference type="Proteomes" id="UP000054321"/>
    </source>
</evidence>
<dbReference type="SMART" id="SM00338">
    <property type="entry name" value="BRLZ"/>
    <property type="match status" value="1"/>
</dbReference>
<evidence type="ECO:0000313" key="6">
    <source>
        <dbReference type="EMBL" id="KIN02917.1"/>
    </source>
</evidence>
<evidence type="ECO:0000256" key="4">
    <source>
        <dbReference type="SAM" id="MobiDB-lite"/>
    </source>
</evidence>
<dbReference type="SUPFAM" id="SSF57959">
    <property type="entry name" value="Leucine zipper domain"/>
    <property type="match status" value="1"/>
</dbReference>
<dbReference type="Proteomes" id="UP000054321">
    <property type="component" value="Unassembled WGS sequence"/>
</dbReference>
<organism evidence="6 7">
    <name type="scientific">Oidiodendron maius (strain Zn)</name>
    <dbReference type="NCBI Taxonomy" id="913774"/>
    <lineage>
        <taxon>Eukaryota</taxon>
        <taxon>Fungi</taxon>
        <taxon>Dikarya</taxon>
        <taxon>Ascomycota</taxon>
        <taxon>Pezizomycotina</taxon>
        <taxon>Leotiomycetes</taxon>
        <taxon>Leotiomycetes incertae sedis</taxon>
        <taxon>Myxotrichaceae</taxon>
        <taxon>Oidiodendron</taxon>
    </lineage>
</organism>
<dbReference type="CDD" id="cd14688">
    <property type="entry name" value="bZIP_YAP"/>
    <property type="match status" value="1"/>
</dbReference>
<comment type="subcellular location">
    <subcellularLocation>
        <location evidence="1">Nucleus</location>
    </subcellularLocation>
</comment>
<protein>
    <recommendedName>
        <fullName evidence="5">BZIP domain-containing protein</fullName>
    </recommendedName>
</protein>
<dbReference type="PANTHER" id="PTHR40621">
    <property type="entry name" value="TRANSCRIPTION FACTOR KAPC-RELATED"/>
    <property type="match status" value="1"/>
</dbReference>
<keyword evidence="7" id="KW-1185">Reference proteome</keyword>
<reference evidence="6 7" key="1">
    <citation type="submission" date="2014-04" db="EMBL/GenBank/DDBJ databases">
        <authorList>
            <consortium name="DOE Joint Genome Institute"/>
            <person name="Kuo A."/>
            <person name="Martino E."/>
            <person name="Perotto S."/>
            <person name="Kohler A."/>
            <person name="Nagy L.G."/>
            <person name="Floudas D."/>
            <person name="Copeland A."/>
            <person name="Barry K.W."/>
            <person name="Cichocki N."/>
            <person name="Veneault-Fourrey C."/>
            <person name="LaButti K."/>
            <person name="Lindquist E.A."/>
            <person name="Lipzen A."/>
            <person name="Lundell T."/>
            <person name="Morin E."/>
            <person name="Murat C."/>
            <person name="Sun H."/>
            <person name="Tunlid A."/>
            <person name="Henrissat B."/>
            <person name="Grigoriev I.V."/>
            <person name="Hibbett D.S."/>
            <person name="Martin F."/>
            <person name="Nordberg H.P."/>
            <person name="Cantor M.N."/>
            <person name="Hua S.X."/>
        </authorList>
    </citation>
    <scope>NUCLEOTIDE SEQUENCE [LARGE SCALE GENOMIC DNA]</scope>
    <source>
        <strain evidence="6 7">Zn</strain>
    </source>
</reference>
<keyword evidence="2" id="KW-0539">Nucleus</keyword>
<dbReference type="GO" id="GO:0090575">
    <property type="term" value="C:RNA polymerase II transcription regulator complex"/>
    <property type="evidence" value="ECO:0007669"/>
    <property type="project" value="TreeGrafter"/>
</dbReference>
<dbReference type="Pfam" id="PF00170">
    <property type="entry name" value="bZIP_1"/>
    <property type="match status" value="1"/>
</dbReference>
<dbReference type="PANTHER" id="PTHR40621:SF6">
    <property type="entry name" value="AP-1-LIKE TRANSCRIPTION FACTOR YAP1-RELATED"/>
    <property type="match status" value="1"/>
</dbReference>
<feature type="coiled-coil region" evidence="3">
    <location>
        <begin position="155"/>
        <end position="203"/>
    </location>
</feature>
<dbReference type="PROSITE" id="PS50217">
    <property type="entry name" value="BZIP"/>
    <property type="match status" value="1"/>
</dbReference>
<dbReference type="GO" id="GO:0001228">
    <property type="term" value="F:DNA-binding transcription activator activity, RNA polymerase II-specific"/>
    <property type="evidence" value="ECO:0007669"/>
    <property type="project" value="TreeGrafter"/>
</dbReference>
<dbReference type="AlphaFoldDB" id="A0A0C3HKP5"/>
<dbReference type="InParanoid" id="A0A0C3HKP5"/>
<evidence type="ECO:0000256" key="1">
    <source>
        <dbReference type="ARBA" id="ARBA00004123"/>
    </source>
</evidence>
<feature type="domain" description="BZIP" evidence="5">
    <location>
        <begin position="130"/>
        <end position="188"/>
    </location>
</feature>
<keyword evidence="3" id="KW-0175">Coiled coil</keyword>
<evidence type="ECO:0000256" key="2">
    <source>
        <dbReference type="ARBA" id="ARBA00023242"/>
    </source>
</evidence>
<sequence>MGVDLDVQYPFSTSPLSFEQSTKTMEFMGEFPISSFWISSIPTRDVSEQATGSSFPPCASWSVASKSYDYEYPTVPHILSAVEGRIFTSQQVPAIYQEVAVNPGYVGVSVEYPYGNEDQNSDSRSSEMASTKLLRRRAQNRASQRAYRSRRDRKVKELQDKLDEIISQYEKLTREYAELSKMHDALKEKKQQWKGELEEDSDSEIANITRGSTRTVSSINGESGLGDDGPFWTMSPIVILDHELNYSIWEEIHAATKDYGNKELRKRLLHNLQECH</sequence>
<dbReference type="GO" id="GO:0000976">
    <property type="term" value="F:transcription cis-regulatory region binding"/>
    <property type="evidence" value="ECO:0007669"/>
    <property type="project" value="InterPro"/>
</dbReference>
<feature type="region of interest" description="Disordered" evidence="4">
    <location>
        <begin position="115"/>
        <end position="153"/>
    </location>
</feature>